<feature type="domain" description="GmrSD restriction endonucleases C-terminal" evidence="3">
    <location>
        <begin position="111"/>
        <end position="247"/>
    </location>
</feature>
<dbReference type="Pfam" id="PF07510">
    <property type="entry name" value="GmrSD_C"/>
    <property type="match status" value="1"/>
</dbReference>
<organism evidence="4 5">
    <name type="scientific">Gordonia hongkongensis</name>
    <dbReference type="NCBI Taxonomy" id="1701090"/>
    <lineage>
        <taxon>Bacteria</taxon>
        <taxon>Bacillati</taxon>
        <taxon>Actinomycetota</taxon>
        <taxon>Actinomycetes</taxon>
        <taxon>Mycobacteriales</taxon>
        <taxon>Gordoniaceae</taxon>
        <taxon>Gordonia</taxon>
    </lineage>
</organism>
<gene>
    <name evidence="4" type="ORF">P9A14_09200</name>
</gene>
<evidence type="ECO:0000313" key="5">
    <source>
        <dbReference type="Proteomes" id="UP001213504"/>
    </source>
</evidence>
<dbReference type="PANTHER" id="PTHR24094">
    <property type="entry name" value="SECRETED PROTEIN"/>
    <property type="match status" value="1"/>
</dbReference>
<keyword evidence="4" id="KW-0255">Endonuclease</keyword>
<keyword evidence="4" id="KW-0378">Hydrolase</keyword>
<proteinExistence type="predicted"/>
<keyword evidence="4" id="KW-0540">Nuclease</keyword>
<dbReference type="GO" id="GO:0004519">
    <property type="term" value="F:endonuclease activity"/>
    <property type="evidence" value="ECO:0007669"/>
    <property type="project" value="UniProtKB-KW"/>
</dbReference>
<protein>
    <submittedName>
        <fullName evidence="4">HNH endonuclease family protein</fullName>
    </submittedName>
</protein>
<reference evidence="4" key="1">
    <citation type="submission" date="2023-04" db="EMBL/GenBank/DDBJ databases">
        <title>Complete genome sequence of a phthalic acid esters degrading bacterial strain.</title>
        <authorList>
            <person name="Weng L."/>
            <person name="Jia Y."/>
            <person name="Ren L."/>
        </authorList>
    </citation>
    <scope>NUCLEOTIDE SEQUENCE</scope>
    <source>
        <strain evidence="4">RL-LY01</strain>
    </source>
</reference>
<evidence type="ECO:0000256" key="2">
    <source>
        <dbReference type="SAM" id="SignalP"/>
    </source>
</evidence>
<dbReference type="PANTHER" id="PTHR24094:SF15">
    <property type="entry name" value="AMP-DEPENDENT SYNTHETASE_LIGASE DOMAIN-CONTAINING PROTEIN-RELATED"/>
    <property type="match status" value="1"/>
</dbReference>
<evidence type="ECO:0000313" key="4">
    <source>
        <dbReference type="EMBL" id="WFP26644.1"/>
    </source>
</evidence>
<dbReference type="RefSeq" id="WP_238995059.1">
    <property type="nucleotide sequence ID" value="NZ_CBDRNE010000002.1"/>
</dbReference>
<feature type="chain" id="PRO_5043836519" evidence="2">
    <location>
        <begin position="21"/>
        <end position="252"/>
    </location>
</feature>
<dbReference type="PROSITE" id="PS51257">
    <property type="entry name" value="PROKAR_LIPOPROTEIN"/>
    <property type="match status" value="1"/>
</dbReference>
<feature type="compositionally biased region" description="Low complexity" evidence="1">
    <location>
        <begin position="43"/>
        <end position="59"/>
    </location>
</feature>
<dbReference type="EMBL" id="CP121270">
    <property type="protein sequence ID" value="WFP26644.1"/>
    <property type="molecule type" value="Genomic_DNA"/>
</dbReference>
<dbReference type="AlphaFoldDB" id="A0AAX3TCA4"/>
<dbReference type="Proteomes" id="UP001213504">
    <property type="component" value="Chromosome"/>
</dbReference>
<accession>A0AAX3TCA4</accession>
<keyword evidence="2" id="KW-0732">Signal</keyword>
<evidence type="ECO:0000256" key="1">
    <source>
        <dbReference type="SAM" id="MobiDB-lite"/>
    </source>
</evidence>
<sequence length="252" mass="27145">MRRRAAWLSGVLAAVPVAVALVSCVDVEPAPGLERPSSERTQSMPSTTGPSSPPAGVSPDMPPPAAGREQADLASLQVKGRAPKTGYERSRFGRAWDDAVDVQYGRNGCRTREDILRRDLTGITFHADGCRVLAGTLADPYTGTTMPFTRGEDTSALVQIDHVVALSDAWQKGAAGWTAVKRIEFANDPRNLQAVSGAVNQQKSDGDAATWLPPNKSYRCTYVSRQIEVKKSYGLWVTPAERDAMSRVLASC</sequence>
<name>A0AAX3TCA4_9ACTN</name>
<feature type="region of interest" description="Disordered" evidence="1">
    <location>
        <begin position="29"/>
        <end position="87"/>
    </location>
</feature>
<evidence type="ECO:0000259" key="3">
    <source>
        <dbReference type="Pfam" id="PF07510"/>
    </source>
</evidence>
<dbReference type="InterPro" id="IPR011089">
    <property type="entry name" value="GmrSD_C"/>
</dbReference>
<feature type="signal peptide" evidence="2">
    <location>
        <begin position="1"/>
        <end position="20"/>
    </location>
</feature>